<dbReference type="AlphaFoldDB" id="A0A8D8APF1"/>
<proteinExistence type="predicted"/>
<accession>A0A8D8APF1</accession>
<evidence type="ECO:0000313" key="1">
    <source>
        <dbReference type="EMBL" id="CAG6458197.1"/>
    </source>
</evidence>
<protein>
    <submittedName>
        <fullName evidence="1">(northern house mosquito) hypothetical protein</fullName>
    </submittedName>
</protein>
<reference evidence="1" key="1">
    <citation type="submission" date="2021-05" db="EMBL/GenBank/DDBJ databases">
        <authorList>
            <person name="Alioto T."/>
            <person name="Alioto T."/>
            <person name="Gomez Garrido J."/>
        </authorList>
    </citation>
    <scope>NUCLEOTIDE SEQUENCE</scope>
</reference>
<sequence length="168" mass="18204">MMGNLSSNGRNSAWADLPSIRITPYSSNIGESLNRGLQRSRRCQLSGGRSRFLSSVLTSSGKASCCAALHRKFSACQNSSLSSGVTVAAIVLFTFFSKLGVDGSVAIGWPSCFLRQFETKRWQHAIVRIKTFQDEKRVVSTTGSISVISWNRWTARSSSVGLISTGSS</sequence>
<dbReference type="EMBL" id="HBUE01034292">
    <property type="protein sequence ID" value="CAG6458197.1"/>
    <property type="molecule type" value="Transcribed_RNA"/>
</dbReference>
<organism evidence="1">
    <name type="scientific">Culex pipiens</name>
    <name type="common">House mosquito</name>
    <dbReference type="NCBI Taxonomy" id="7175"/>
    <lineage>
        <taxon>Eukaryota</taxon>
        <taxon>Metazoa</taxon>
        <taxon>Ecdysozoa</taxon>
        <taxon>Arthropoda</taxon>
        <taxon>Hexapoda</taxon>
        <taxon>Insecta</taxon>
        <taxon>Pterygota</taxon>
        <taxon>Neoptera</taxon>
        <taxon>Endopterygota</taxon>
        <taxon>Diptera</taxon>
        <taxon>Nematocera</taxon>
        <taxon>Culicoidea</taxon>
        <taxon>Culicidae</taxon>
        <taxon>Culicinae</taxon>
        <taxon>Culicini</taxon>
        <taxon>Culex</taxon>
        <taxon>Culex</taxon>
    </lineage>
</organism>
<name>A0A8D8APF1_CULPI</name>
<dbReference type="EMBL" id="HBUE01034294">
    <property type="protein sequence ID" value="CAG6458201.1"/>
    <property type="molecule type" value="Transcribed_RNA"/>
</dbReference>